<dbReference type="Proteomes" id="UP001341840">
    <property type="component" value="Unassembled WGS sequence"/>
</dbReference>
<accession>A0ABU6VW96</accession>
<evidence type="ECO:0008006" key="4">
    <source>
        <dbReference type="Google" id="ProtNLM"/>
    </source>
</evidence>
<reference evidence="2 3" key="1">
    <citation type="journal article" date="2023" name="Plants (Basel)">
        <title>Bridging the Gap: Combining Genomics and Transcriptomics Approaches to Understand Stylosanthes scabra, an Orphan Legume from the Brazilian Caatinga.</title>
        <authorList>
            <person name="Ferreira-Neto J.R.C."/>
            <person name="da Silva M.D."/>
            <person name="Binneck E."/>
            <person name="de Melo N.F."/>
            <person name="da Silva R.H."/>
            <person name="de Melo A.L.T.M."/>
            <person name="Pandolfi V."/>
            <person name="Bustamante F.O."/>
            <person name="Brasileiro-Vidal A.C."/>
            <person name="Benko-Iseppon A.M."/>
        </authorList>
    </citation>
    <scope>NUCLEOTIDE SEQUENCE [LARGE SCALE GENOMIC DNA]</scope>
    <source>
        <tissue evidence="2">Leaves</tissue>
    </source>
</reference>
<gene>
    <name evidence="2" type="ORF">PIB30_090911</name>
</gene>
<dbReference type="Gene3D" id="3.30.559.10">
    <property type="entry name" value="Chloramphenicol acetyltransferase-like domain"/>
    <property type="match status" value="2"/>
</dbReference>
<dbReference type="PANTHER" id="PTHR31642">
    <property type="entry name" value="TRICHOTHECENE 3-O-ACETYLTRANSFERASE"/>
    <property type="match status" value="1"/>
</dbReference>
<organism evidence="2 3">
    <name type="scientific">Stylosanthes scabra</name>
    <dbReference type="NCBI Taxonomy" id="79078"/>
    <lineage>
        <taxon>Eukaryota</taxon>
        <taxon>Viridiplantae</taxon>
        <taxon>Streptophyta</taxon>
        <taxon>Embryophyta</taxon>
        <taxon>Tracheophyta</taxon>
        <taxon>Spermatophyta</taxon>
        <taxon>Magnoliopsida</taxon>
        <taxon>eudicotyledons</taxon>
        <taxon>Gunneridae</taxon>
        <taxon>Pentapetalae</taxon>
        <taxon>rosids</taxon>
        <taxon>fabids</taxon>
        <taxon>Fabales</taxon>
        <taxon>Fabaceae</taxon>
        <taxon>Papilionoideae</taxon>
        <taxon>50 kb inversion clade</taxon>
        <taxon>dalbergioids sensu lato</taxon>
        <taxon>Dalbergieae</taxon>
        <taxon>Pterocarpus clade</taxon>
        <taxon>Stylosanthes</taxon>
    </lineage>
</organism>
<comment type="caution">
    <text evidence="2">The sequence shown here is derived from an EMBL/GenBank/DDBJ whole genome shotgun (WGS) entry which is preliminary data.</text>
</comment>
<evidence type="ECO:0000256" key="1">
    <source>
        <dbReference type="ARBA" id="ARBA00009861"/>
    </source>
</evidence>
<dbReference type="PANTHER" id="PTHR31642:SF175">
    <property type="entry name" value="SPERMIDINE HYDROXYCINNAMOYL TRANSFERASE"/>
    <property type="match status" value="1"/>
</dbReference>
<name>A0ABU6VW96_9FABA</name>
<comment type="similarity">
    <text evidence="1">Belongs to the plant acyltransferase family.</text>
</comment>
<dbReference type="InterPro" id="IPR050317">
    <property type="entry name" value="Plant_Fungal_Acyltransferase"/>
</dbReference>
<dbReference type="Pfam" id="PF02458">
    <property type="entry name" value="Transferase"/>
    <property type="match status" value="1"/>
</dbReference>
<evidence type="ECO:0000313" key="2">
    <source>
        <dbReference type="EMBL" id="MED6176726.1"/>
    </source>
</evidence>
<evidence type="ECO:0000313" key="3">
    <source>
        <dbReference type="Proteomes" id="UP001341840"/>
    </source>
</evidence>
<dbReference type="EMBL" id="JASCZI010152818">
    <property type="protein sequence ID" value="MED6176726.1"/>
    <property type="molecule type" value="Genomic_DNA"/>
</dbReference>
<dbReference type="InterPro" id="IPR023213">
    <property type="entry name" value="CAT-like_dom_sf"/>
</dbReference>
<sequence>MVTILDTHIVIPKEDTPKGLLHLSDNDQLWRWSHTPSIYVYKPKQNNKKLNLSVLLERMRDSLSEILIHYYPLTGRLNWTNGGRLELDCNAKGALLLEAESSKSMAEYDDFLPHNPSINELIPTVDYSRPINELPLLLAQVTKLKGNDDDGSYFAVGVAMSHPLADGISAIRFINAWAKLTRGATLDPANDLPFLDRTNLKPSHPLNPPRFDHAEFKPLPLILGRTNNLEEQKKKTTFALLKLNSKDVQKLKKNANTNTTVYGSENGNDRIHDQSERPYSRFEVIGAHIWRSASKARRLQESQPTVVKFNGNIRSRLQPPLPHNYFGNALAPTVTTICSVKEITTQPLSFVAQKIREAVKKVSDHEYVKSQIDYVAGFEGRWDLIRTPYLEKGKYRADVPFFGNPNIILGSWMSMPLYEADFGFGKPFYIGPGRVCPYDRAVIALAPNDDDDNGGGDVVIFMHFQEEHMKDFINFFWEDIPSK</sequence>
<proteinExistence type="inferred from homology"/>
<protein>
    <recommendedName>
        <fullName evidence="4">Spermidine hydroxycinnamoyl transferase</fullName>
    </recommendedName>
</protein>
<keyword evidence="3" id="KW-1185">Reference proteome</keyword>